<dbReference type="RefSeq" id="WP_025641610.1">
    <property type="nucleotide sequence ID" value="NZ_JAJCIQ010000008.1"/>
</dbReference>
<evidence type="ECO:0000313" key="2">
    <source>
        <dbReference type="Proteomes" id="UP001299546"/>
    </source>
</evidence>
<accession>A0ABS8DIM1</accession>
<organism evidence="1 2">
    <name type="scientific">Bariatricus massiliensis</name>
    <dbReference type="NCBI Taxonomy" id="1745713"/>
    <lineage>
        <taxon>Bacteria</taxon>
        <taxon>Bacillati</taxon>
        <taxon>Bacillota</taxon>
        <taxon>Clostridia</taxon>
        <taxon>Lachnospirales</taxon>
        <taxon>Lachnospiraceae</taxon>
        <taxon>Bariatricus</taxon>
    </lineage>
</organism>
<comment type="caution">
    <text evidence="1">The sequence shown here is derived from an EMBL/GenBank/DDBJ whole genome shotgun (WGS) entry which is preliminary data.</text>
</comment>
<dbReference type="Proteomes" id="UP001299546">
    <property type="component" value="Unassembled WGS sequence"/>
</dbReference>
<sequence length="252" mass="27567">MSQNNSNEKAAMLAKIETIHKVDGFDPTPFAVDYTDLGTGEVRKRLPVMIQMAWFRLKYPEGRIAVQVNSAKDCFVATARVYPNYKDAADCYLAEATASRGYCEEKPSVSPREWAQTAAVGIALRNAGFGLQFSMAGEDFESAAVDELGITAAQPQTEAAKKQETSEQKLEPAQEEYTVNESVQKELTPEEKMAQAMSVPCPISKFNGKTLGEVLALDPGAIKWVATKFTGGEEIKEAARMICEYAMQQATA</sequence>
<name>A0ABS8DIM1_9FIRM</name>
<protein>
    <submittedName>
        <fullName evidence="1">Uncharacterized protein</fullName>
    </submittedName>
</protein>
<keyword evidence="2" id="KW-1185">Reference proteome</keyword>
<dbReference type="EMBL" id="JAJCIS010000007">
    <property type="protein sequence ID" value="MCB7387917.1"/>
    <property type="molecule type" value="Genomic_DNA"/>
</dbReference>
<reference evidence="1 2" key="1">
    <citation type="submission" date="2021-10" db="EMBL/GenBank/DDBJ databases">
        <title>Collection of gut derived symbiotic bacterial strains cultured from healthy donors.</title>
        <authorList>
            <person name="Lin H."/>
            <person name="Littmann E."/>
            <person name="Kohout C."/>
            <person name="Pamer E.G."/>
        </authorList>
    </citation>
    <scope>NUCLEOTIDE SEQUENCE [LARGE SCALE GENOMIC DNA]</scope>
    <source>
        <strain evidence="1 2">DFI.1.165</strain>
    </source>
</reference>
<gene>
    <name evidence="1" type="ORF">LIZ65_11505</name>
</gene>
<proteinExistence type="predicted"/>
<evidence type="ECO:0000313" key="1">
    <source>
        <dbReference type="EMBL" id="MCB7387917.1"/>
    </source>
</evidence>